<feature type="region of interest" description="Disordered" evidence="1">
    <location>
        <begin position="104"/>
        <end position="213"/>
    </location>
</feature>
<gene>
    <name evidence="2" type="ORF">GALL_441160</name>
</gene>
<name>A0A1J5PRK5_9ZZZZ</name>
<organism evidence="2">
    <name type="scientific">mine drainage metagenome</name>
    <dbReference type="NCBI Taxonomy" id="410659"/>
    <lineage>
        <taxon>unclassified sequences</taxon>
        <taxon>metagenomes</taxon>
        <taxon>ecological metagenomes</taxon>
    </lineage>
</organism>
<feature type="region of interest" description="Disordered" evidence="1">
    <location>
        <begin position="61"/>
        <end position="92"/>
    </location>
</feature>
<feature type="compositionally biased region" description="Polar residues" evidence="1">
    <location>
        <begin position="196"/>
        <end position="205"/>
    </location>
</feature>
<proteinExistence type="predicted"/>
<evidence type="ECO:0000256" key="1">
    <source>
        <dbReference type="SAM" id="MobiDB-lite"/>
    </source>
</evidence>
<protein>
    <submittedName>
        <fullName evidence="2">Uncharacterized protein</fullName>
    </submittedName>
</protein>
<evidence type="ECO:0000313" key="2">
    <source>
        <dbReference type="EMBL" id="OIQ74238.1"/>
    </source>
</evidence>
<feature type="compositionally biased region" description="Polar residues" evidence="1">
    <location>
        <begin position="110"/>
        <end position="133"/>
    </location>
</feature>
<dbReference type="EMBL" id="MLJW01002579">
    <property type="protein sequence ID" value="OIQ74238.1"/>
    <property type="molecule type" value="Genomic_DNA"/>
</dbReference>
<accession>A0A1J5PRK5</accession>
<reference evidence="2" key="1">
    <citation type="submission" date="2016-10" db="EMBL/GenBank/DDBJ databases">
        <title>Sequence of Gallionella enrichment culture.</title>
        <authorList>
            <person name="Poehlein A."/>
            <person name="Muehling M."/>
            <person name="Daniel R."/>
        </authorList>
    </citation>
    <scope>NUCLEOTIDE SEQUENCE</scope>
</reference>
<comment type="caution">
    <text evidence="2">The sequence shown here is derived from an EMBL/GenBank/DDBJ whole genome shotgun (WGS) entry which is preliminary data.</text>
</comment>
<dbReference type="AlphaFoldDB" id="A0A1J5PRK5"/>
<sequence>MTSILPALTFRRSRAIRSNASKLRGVTAAPCSMAITPLAALSTSSPRTAQEARHFQFARKPAWGRSISTRDRSRPHQTRVPGQRPSSETASTLTDIGRITRSRNKMVSARSATPRLTSLRFSTSPATINNSDCQAAGRSIRPPASTNSPPTVLAPIAPSTMPTSRASTPPPDLPRRCGTAANSSSMAAYATKGSRPISSTASATSIPDCKPGR</sequence>